<evidence type="ECO:0000313" key="3">
    <source>
        <dbReference type="Proteomes" id="UP000230886"/>
    </source>
</evidence>
<keyword evidence="2" id="KW-0489">Methyltransferase</keyword>
<evidence type="ECO:0000313" key="2">
    <source>
        <dbReference type="EMBL" id="PCK26470.1"/>
    </source>
</evidence>
<protein>
    <submittedName>
        <fullName evidence="2">SAM-dependent methyltransferase</fullName>
    </submittedName>
</protein>
<dbReference type="Gene3D" id="3.40.50.150">
    <property type="entry name" value="Vaccinia Virus protein VP39"/>
    <property type="match status" value="1"/>
</dbReference>
<accession>A0A2A5JA57</accession>
<dbReference type="PANTHER" id="PTHR43464">
    <property type="entry name" value="METHYLTRANSFERASE"/>
    <property type="match status" value="1"/>
</dbReference>
<dbReference type="SUPFAM" id="SSF53335">
    <property type="entry name" value="S-adenosyl-L-methionine-dependent methyltransferases"/>
    <property type="match status" value="1"/>
</dbReference>
<evidence type="ECO:0000259" key="1">
    <source>
        <dbReference type="Pfam" id="PF13649"/>
    </source>
</evidence>
<dbReference type="CDD" id="cd02440">
    <property type="entry name" value="AdoMet_MTases"/>
    <property type="match status" value="1"/>
</dbReference>
<reference evidence="2 3" key="1">
    <citation type="submission" date="2017-07" db="EMBL/GenBank/DDBJ databases">
        <title>Draft sequence of Rhodococcus enclensis 23b-28.</title>
        <authorList>
            <person name="Besaury L."/>
            <person name="Sancelme M."/>
            <person name="Amato P."/>
            <person name="Lallement A."/>
            <person name="Delort A.-M."/>
        </authorList>
    </citation>
    <scope>NUCLEOTIDE SEQUENCE [LARGE SCALE GENOMIC DNA]</scope>
    <source>
        <strain evidence="2 3">23b-28</strain>
    </source>
</reference>
<dbReference type="Proteomes" id="UP000230886">
    <property type="component" value="Unassembled WGS sequence"/>
</dbReference>
<dbReference type="Pfam" id="PF13649">
    <property type="entry name" value="Methyltransf_25"/>
    <property type="match status" value="1"/>
</dbReference>
<dbReference type="InterPro" id="IPR041698">
    <property type="entry name" value="Methyltransf_25"/>
</dbReference>
<dbReference type="GO" id="GO:0032259">
    <property type="term" value="P:methylation"/>
    <property type="evidence" value="ECO:0007669"/>
    <property type="project" value="UniProtKB-KW"/>
</dbReference>
<dbReference type="PANTHER" id="PTHR43464:SF23">
    <property type="entry name" value="JUVENILE HORMONE ACID O-METHYLTRANSFERASE"/>
    <property type="match status" value="1"/>
</dbReference>
<proteinExistence type="predicted"/>
<gene>
    <name evidence="2" type="ORF">CHR55_16045</name>
</gene>
<dbReference type="EMBL" id="NOVD01000009">
    <property type="protein sequence ID" value="PCK26470.1"/>
    <property type="molecule type" value="Genomic_DNA"/>
</dbReference>
<dbReference type="GO" id="GO:0010420">
    <property type="term" value="F:polyprenyldihydroxybenzoate methyltransferase activity"/>
    <property type="evidence" value="ECO:0007669"/>
    <property type="project" value="TreeGrafter"/>
</dbReference>
<dbReference type="RefSeq" id="WP_099697715.1">
    <property type="nucleotide sequence ID" value="NZ_NOVD01000009.1"/>
</dbReference>
<organism evidence="2 3">
    <name type="scientific">Rhodococcus qingshengii</name>
    <dbReference type="NCBI Taxonomy" id="334542"/>
    <lineage>
        <taxon>Bacteria</taxon>
        <taxon>Bacillati</taxon>
        <taxon>Actinomycetota</taxon>
        <taxon>Actinomycetes</taxon>
        <taxon>Mycobacteriales</taxon>
        <taxon>Nocardiaceae</taxon>
        <taxon>Rhodococcus</taxon>
        <taxon>Rhodococcus erythropolis group</taxon>
    </lineage>
</organism>
<dbReference type="AlphaFoldDB" id="A0A2A5JA57"/>
<dbReference type="InterPro" id="IPR029063">
    <property type="entry name" value="SAM-dependent_MTases_sf"/>
</dbReference>
<keyword evidence="2" id="KW-0808">Transferase</keyword>
<sequence>MTAQAPNERIPSQWEEITAADSTHSTRYVERFRSMRADGKDIVGEARLIDAMLGRGGRVLDAGCGPGRLGGYLHDVGHVVVGVDVDPVLIAAAEEDHPGPTWLVGDLSELDLSARGVEANFDVIVSAGNVMAFLAPSTRQAVLSGFARHLAPSGRVVIGFGAGRGYEFPEFLADAAASGLEADLLLSTWDLRPFKDNSEFLVAVFSRA</sequence>
<comment type="caution">
    <text evidence="2">The sequence shown here is derived from an EMBL/GenBank/DDBJ whole genome shotgun (WGS) entry which is preliminary data.</text>
</comment>
<feature type="domain" description="Methyltransferase" evidence="1">
    <location>
        <begin position="59"/>
        <end position="154"/>
    </location>
</feature>
<name>A0A2A5JA57_RHOSG</name>